<reference evidence="2 3" key="1">
    <citation type="submission" date="2019-09" db="EMBL/GenBank/DDBJ databases">
        <authorList>
            <person name="Cao W.R."/>
        </authorList>
    </citation>
    <scope>NUCLEOTIDE SEQUENCE [LARGE SCALE GENOMIC DNA]</scope>
    <source>
        <strain evidence="3">a4</strain>
    </source>
</reference>
<dbReference type="EMBL" id="WAAU01000003">
    <property type="protein sequence ID" value="KAB1160523.1"/>
    <property type="molecule type" value="Genomic_DNA"/>
</dbReference>
<accession>A0A7J5ASB5</accession>
<keyword evidence="3" id="KW-1185">Reference proteome</keyword>
<evidence type="ECO:0000313" key="3">
    <source>
        <dbReference type="Proteomes" id="UP000467305"/>
    </source>
</evidence>
<name>A0A7J5ASB5_9FLAO</name>
<evidence type="ECO:0000256" key="1">
    <source>
        <dbReference type="SAM" id="Phobius"/>
    </source>
</evidence>
<protein>
    <submittedName>
        <fullName evidence="2">Uncharacterized protein</fullName>
    </submittedName>
</protein>
<organism evidence="2 3">
    <name type="scientific">Tenacibaculum aiptasiae</name>
    <dbReference type="NCBI Taxonomy" id="426481"/>
    <lineage>
        <taxon>Bacteria</taxon>
        <taxon>Pseudomonadati</taxon>
        <taxon>Bacteroidota</taxon>
        <taxon>Flavobacteriia</taxon>
        <taxon>Flavobacteriales</taxon>
        <taxon>Flavobacteriaceae</taxon>
        <taxon>Tenacibaculum</taxon>
    </lineage>
</organism>
<gene>
    <name evidence="2" type="ORF">F7018_01215</name>
</gene>
<sequence>MNKLRLTVYTISILISLVIIADFVLPGKVITDKIANIQKSLEEYYNAGGNYHYSYKISTDKHEFSVTEEFAVLVKENEEIEYSVSQIFKKVNWYKQPNSDNKSFYSLRIVTGLVLPLLVILSIFITYRYKKKMNTLLFVLQTLLIADLIFLIV</sequence>
<keyword evidence="1" id="KW-0472">Membrane</keyword>
<feature type="transmembrane region" description="Helical" evidence="1">
    <location>
        <begin position="6"/>
        <end position="25"/>
    </location>
</feature>
<comment type="caution">
    <text evidence="2">The sequence shown here is derived from an EMBL/GenBank/DDBJ whole genome shotgun (WGS) entry which is preliminary data.</text>
</comment>
<evidence type="ECO:0000313" key="2">
    <source>
        <dbReference type="EMBL" id="KAB1160523.1"/>
    </source>
</evidence>
<feature type="transmembrane region" description="Helical" evidence="1">
    <location>
        <begin position="105"/>
        <end position="127"/>
    </location>
</feature>
<proteinExistence type="predicted"/>
<dbReference type="RefSeq" id="WP_150898153.1">
    <property type="nucleotide sequence ID" value="NZ_WAAU01000003.1"/>
</dbReference>
<dbReference type="AlphaFoldDB" id="A0A7J5ASB5"/>
<dbReference type="OrthoDB" id="982428at2"/>
<keyword evidence="1" id="KW-1133">Transmembrane helix</keyword>
<feature type="transmembrane region" description="Helical" evidence="1">
    <location>
        <begin position="133"/>
        <end position="152"/>
    </location>
</feature>
<keyword evidence="1" id="KW-0812">Transmembrane</keyword>
<dbReference type="Proteomes" id="UP000467305">
    <property type="component" value="Unassembled WGS sequence"/>
</dbReference>